<dbReference type="OrthoDB" id="1577640at2759"/>
<reference evidence="2 3" key="1">
    <citation type="submission" date="2020-05" db="EMBL/GenBank/DDBJ databases">
        <title>Identification and distribution of gene clusters putatively required for synthesis of sphingolipid metabolism inhibitors in phylogenetically diverse species of the filamentous fungus Fusarium.</title>
        <authorList>
            <person name="Kim H.-S."/>
            <person name="Busman M."/>
            <person name="Brown D.W."/>
            <person name="Divon H."/>
            <person name="Uhlig S."/>
            <person name="Proctor R.H."/>
        </authorList>
    </citation>
    <scope>NUCLEOTIDE SEQUENCE [LARGE SCALE GENOMIC DNA]</scope>
    <source>
        <strain evidence="2 3">NRRL 66243</strain>
    </source>
</reference>
<evidence type="ECO:0008006" key="4">
    <source>
        <dbReference type="Google" id="ProtNLM"/>
    </source>
</evidence>
<feature type="region of interest" description="Disordered" evidence="1">
    <location>
        <begin position="221"/>
        <end position="246"/>
    </location>
</feature>
<organism evidence="2 3">
    <name type="scientific">Fusarium tjaetaba</name>
    <dbReference type="NCBI Taxonomy" id="1567544"/>
    <lineage>
        <taxon>Eukaryota</taxon>
        <taxon>Fungi</taxon>
        <taxon>Dikarya</taxon>
        <taxon>Ascomycota</taxon>
        <taxon>Pezizomycotina</taxon>
        <taxon>Sordariomycetes</taxon>
        <taxon>Hypocreomycetidae</taxon>
        <taxon>Hypocreales</taxon>
        <taxon>Nectriaceae</taxon>
        <taxon>Fusarium</taxon>
        <taxon>Fusarium fujikuroi species complex</taxon>
    </lineage>
</organism>
<comment type="caution">
    <text evidence="2">The sequence shown here is derived from an EMBL/GenBank/DDBJ whole genome shotgun (WGS) entry which is preliminary data.</text>
</comment>
<dbReference type="Gene3D" id="1.25.40.20">
    <property type="entry name" value="Ankyrin repeat-containing domain"/>
    <property type="match status" value="1"/>
</dbReference>
<protein>
    <recommendedName>
        <fullName evidence="4">Fungal N-terminal domain-containing protein</fullName>
    </recommendedName>
</protein>
<evidence type="ECO:0000313" key="2">
    <source>
        <dbReference type="EMBL" id="KAF5624603.1"/>
    </source>
</evidence>
<evidence type="ECO:0000256" key="1">
    <source>
        <dbReference type="SAM" id="MobiDB-lite"/>
    </source>
</evidence>
<dbReference type="SUPFAM" id="SSF48403">
    <property type="entry name" value="Ankyrin repeat"/>
    <property type="match status" value="1"/>
</dbReference>
<dbReference type="GeneID" id="59295283"/>
<keyword evidence="3" id="KW-1185">Reference proteome</keyword>
<accession>A0A8H5VJK3</accession>
<proteinExistence type="predicted"/>
<dbReference type="RefSeq" id="XP_037202654.1">
    <property type="nucleotide sequence ID" value="XM_037343013.1"/>
</dbReference>
<evidence type="ECO:0000313" key="3">
    <source>
        <dbReference type="Proteomes" id="UP000530670"/>
    </source>
</evidence>
<gene>
    <name evidence="2" type="ORF">FTJAE_10196</name>
</gene>
<sequence>MAEAAGTAIGIISFGLQLYTGLSEYLDAVKGREEDLLQAKNNAKTLQCSLKAIGDALSKVNGSSMAQDAVEECKSSCESELHALNSLLNDLLGKPINSAGPICKAKSSMQKWSYPFKKKNIARVEERLKSANNVLKTALSALQLAILNDQSTAITSLQQTMKTILVQAERTSGTTQFPNTKIDEILAHLRNEETVKTQVAQLVSYPNDLRTLCDAVSNASLRSEPRYPPPNRQTVGSNMQRRRGRDSCNCAKRRDVQRSRARLGLISLETELQKTTHHAPECPLSQIVRSTQQKRSAVGVSVPSILNVLTSAVGISISLTTGAGGFSLAQNITWSPTVDESLSPAFKLVRALCALKTGLEPSLSSEHYEMIAESCVRRLQLCYAKHEASPADMNGDGESVLDIFASQLSHLQPGLSKKPGDDVAYVFRSLAAIEVPVTYDRGGELQFLALVLESNWLLNTSTLPDTVSALLSRCDESTRHDYGSVYGLDKYPRKRKLLKEFPEIAQYLGFNPLSVAILQENEEEVEFLSRKYPSYGLEINYCGQSPVHIAVLVGNLRIFSLLMGRVNLEALSIADSERRYPIDYAISHLHKKPNLGDQQLCISCSMVELLLDAKSPLFERSLELGLRNPCQRTKTAVLQHLAQRRKELEQLAISELPMEDVRGFGLCKGWILDRHASQVQCCLETRSCDVPKDVMVHQKSSSAESRASSKSIYAYILDRETAEYALSLGFDKATAFIDAFHSIIRKVIRRRSIGWPSPWYIDWIIRDSGDMSSAVPSDFMPGVAQRVTWAHYLMAILGYKARYYPYKLYDNNLPSSVATAALSDSLCDDCRCHCSLHGCTPVIKFLEGLGCRRRYPRTSFTLTDNARSLLASIQDLIDREDEIHSWMPRAILRYSTFCALGLRHTCCNLANGGSCAEMNSDDIDEIHDEDSDMLQLLEELVSDFGDGYGSLSTLSTFLQEVWLPKMEEVYRDINHRKLTEAELKQAEDYGVKLESVEDKPVLWNDLPIGLEGWMRRLDDIAADPERPVV</sequence>
<dbReference type="InterPro" id="IPR036770">
    <property type="entry name" value="Ankyrin_rpt-contain_sf"/>
</dbReference>
<dbReference type="EMBL" id="JAAQRI010000238">
    <property type="protein sequence ID" value="KAF5624603.1"/>
    <property type="molecule type" value="Genomic_DNA"/>
</dbReference>
<dbReference type="Proteomes" id="UP000530670">
    <property type="component" value="Unassembled WGS sequence"/>
</dbReference>
<dbReference type="AlphaFoldDB" id="A0A8H5VJK3"/>
<name>A0A8H5VJK3_9HYPO</name>